<reference evidence="2 3" key="1">
    <citation type="submission" date="2023-08" db="EMBL/GenBank/DDBJ databases">
        <title>Black Yeasts Isolated from many extreme environments.</title>
        <authorList>
            <person name="Coleine C."/>
            <person name="Stajich J.E."/>
            <person name="Selbmann L."/>
        </authorList>
    </citation>
    <scope>NUCLEOTIDE SEQUENCE [LARGE SCALE GENOMIC DNA]</scope>
    <source>
        <strain evidence="2 3">CCFEE 536</strain>
    </source>
</reference>
<feature type="compositionally biased region" description="Basic residues" evidence="1">
    <location>
        <begin position="70"/>
        <end position="79"/>
    </location>
</feature>
<name>A0ABR0LR69_9PEZI</name>
<evidence type="ECO:0000313" key="3">
    <source>
        <dbReference type="Proteomes" id="UP001357485"/>
    </source>
</evidence>
<comment type="caution">
    <text evidence="2">The sequence shown here is derived from an EMBL/GenBank/DDBJ whole genome shotgun (WGS) entry which is preliminary data.</text>
</comment>
<sequence length="128" mass="14915">VPLCSPHLDLRRQQLHEILALLLRPRRTRPARPPQPAAPPHPTRPPHQSRLQPDLPQHPFPHTHFQNHCQLHRPSRHRYATQQPRRPHHALDSPSLGHRRGVRPLPAGRHDGRREQVLRLRGRAAAER</sequence>
<feature type="compositionally biased region" description="Pro residues" evidence="1">
    <location>
        <begin position="31"/>
        <end position="45"/>
    </location>
</feature>
<evidence type="ECO:0000256" key="1">
    <source>
        <dbReference type="SAM" id="MobiDB-lite"/>
    </source>
</evidence>
<accession>A0ABR0LR69</accession>
<proteinExistence type="predicted"/>
<dbReference type="EMBL" id="JAVRRA010016576">
    <property type="protein sequence ID" value="KAK5201562.1"/>
    <property type="molecule type" value="Genomic_DNA"/>
</dbReference>
<feature type="non-terminal residue" evidence="2">
    <location>
        <position position="128"/>
    </location>
</feature>
<dbReference type="Proteomes" id="UP001357485">
    <property type="component" value="Unassembled WGS sequence"/>
</dbReference>
<gene>
    <name evidence="2" type="ORF">LTR16_002239</name>
</gene>
<feature type="non-terminal residue" evidence="2">
    <location>
        <position position="1"/>
    </location>
</feature>
<feature type="region of interest" description="Disordered" evidence="1">
    <location>
        <begin position="23"/>
        <end position="128"/>
    </location>
</feature>
<keyword evidence="3" id="KW-1185">Reference proteome</keyword>
<feature type="compositionally biased region" description="Basic and acidic residues" evidence="1">
    <location>
        <begin position="108"/>
        <end position="128"/>
    </location>
</feature>
<evidence type="ECO:0000313" key="2">
    <source>
        <dbReference type="EMBL" id="KAK5201562.1"/>
    </source>
</evidence>
<protein>
    <submittedName>
        <fullName evidence="2">Uncharacterized protein</fullName>
    </submittedName>
</protein>
<organism evidence="2 3">
    <name type="scientific">Cryomyces antarcticus</name>
    <dbReference type="NCBI Taxonomy" id="329879"/>
    <lineage>
        <taxon>Eukaryota</taxon>
        <taxon>Fungi</taxon>
        <taxon>Dikarya</taxon>
        <taxon>Ascomycota</taxon>
        <taxon>Pezizomycotina</taxon>
        <taxon>Dothideomycetes</taxon>
        <taxon>Dothideomycetes incertae sedis</taxon>
        <taxon>Cryomyces</taxon>
    </lineage>
</organism>